<feature type="compositionally biased region" description="Polar residues" evidence="1">
    <location>
        <begin position="264"/>
        <end position="288"/>
    </location>
</feature>
<evidence type="ECO:0000256" key="1">
    <source>
        <dbReference type="SAM" id="MobiDB-lite"/>
    </source>
</evidence>
<proteinExistence type="predicted"/>
<feature type="transmembrane region" description="Helical" evidence="2">
    <location>
        <begin position="53"/>
        <end position="73"/>
    </location>
</feature>
<evidence type="ECO:0000256" key="2">
    <source>
        <dbReference type="SAM" id="Phobius"/>
    </source>
</evidence>
<feature type="region of interest" description="Disordered" evidence="1">
    <location>
        <begin position="176"/>
        <end position="201"/>
    </location>
</feature>
<sequence>GKMSIKRLSNCLLLSSSLFVLGSACLLVLYAVLTFSPGHHFHCCQPSGLSFAQASSVALLLPLLLALAGIFGWTSLRTGRVQATLLHLGALLLLAGTSLFLGAACFAGRDSALRVVERNFQLVRDCRTDWLVDRLQTELNCSGWNFTTAHRSVCPQSSSAGAAGVLGDKDGNGSVVTPAVTQKKLPPATHQPDSGPCREPVTRLSGRLAGAALASGLALALLAAATLACQCAYQWRISDPDRRRQIGQERLELRRRRLTQQTRNNTAVDSSGSVNIDNTASADRNSAGPSAAQVLRQPPKRRAPERPTAVPTVVAGKTDLLLFDDGETPTLEVARPVEGFFAGGADEVFHMPGPAEGPHNALLIDGSAAPGAHGNAELVEAADAIKSVVFLSCLGCQLDSTGGASEVISVIIVTTVAQKFGLVNEVFASGSGLHPFFEVALPAQSSTETFHEGVGKNAAATVASEAGWVPGGLQGSDYRTYDVVSCVWSWASPMPHIASVADSPSHRVGVHWFAAVPASQGSQGAERHGSAHPTQPLPERVSLRPSQSARIDCCRSSWRGEHTR</sequence>
<dbReference type="Proteomes" id="UP000095280">
    <property type="component" value="Unplaced"/>
</dbReference>
<evidence type="ECO:0000313" key="3">
    <source>
        <dbReference type="Proteomes" id="UP000095280"/>
    </source>
</evidence>
<protein>
    <submittedName>
        <fullName evidence="4">Guanylate cyclase domain-containing protein</fullName>
    </submittedName>
</protein>
<keyword evidence="2" id="KW-1133">Transmembrane helix</keyword>
<feature type="transmembrane region" description="Helical" evidence="2">
    <location>
        <begin position="12"/>
        <end position="33"/>
    </location>
</feature>
<keyword evidence="2" id="KW-0472">Membrane</keyword>
<dbReference type="WBParaSite" id="maker-uti_cns_0015705-snap-gene-0.3-mRNA-1">
    <property type="protein sequence ID" value="maker-uti_cns_0015705-snap-gene-0.3-mRNA-1"/>
    <property type="gene ID" value="maker-uti_cns_0015705-snap-gene-0.3"/>
</dbReference>
<reference evidence="4" key="1">
    <citation type="submission" date="2016-11" db="UniProtKB">
        <authorList>
            <consortium name="WormBaseParasite"/>
        </authorList>
    </citation>
    <scope>IDENTIFICATION</scope>
</reference>
<accession>A0A1I8IR64</accession>
<feature type="region of interest" description="Disordered" evidence="1">
    <location>
        <begin position="519"/>
        <end position="548"/>
    </location>
</feature>
<feature type="transmembrane region" description="Helical" evidence="2">
    <location>
        <begin position="85"/>
        <end position="109"/>
    </location>
</feature>
<keyword evidence="3" id="KW-1185">Reference proteome</keyword>
<dbReference type="AlphaFoldDB" id="A0A1I8IR64"/>
<keyword evidence="2" id="KW-0812">Transmembrane</keyword>
<name>A0A1I8IR64_9PLAT</name>
<organism evidence="3 4">
    <name type="scientific">Macrostomum lignano</name>
    <dbReference type="NCBI Taxonomy" id="282301"/>
    <lineage>
        <taxon>Eukaryota</taxon>
        <taxon>Metazoa</taxon>
        <taxon>Spiralia</taxon>
        <taxon>Lophotrochozoa</taxon>
        <taxon>Platyhelminthes</taxon>
        <taxon>Rhabditophora</taxon>
        <taxon>Macrostomorpha</taxon>
        <taxon>Macrostomida</taxon>
        <taxon>Macrostomidae</taxon>
        <taxon>Macrostomum</taxon>
    </lineage>
</organism>
<evidence type="ECO:0000313" key="4">
    <source>
        <dbReference type="WBParaSite" id="maker-uti_cns_0015705-snap-gene-0.3-mRNA-1"/>
    </source>
</evidence>
<feature type="region of interest" description="Disordered" evidence="1">
    <location>
        <begin position="257"/>
        <end position="309"/>
    </location>
</feature>